<comment type="pathway">
    <text evidence="1">tRNA modification; 5-methoxycarbonylmethyl-2-thiouridine-tRNA biosynthesis.</text>
</comment>
<keyword evidence="4" id="KW-1185">Reference proteome</keyword>
<evidence type="ECO:0000313" key="4">
    <source>
        <dbReference type="Proteomes" id="UP001152561"/>
    </source>
</evidence>
<comment type="caution">
    <text evidence="3">The sequence shown here is derived from an EMBL/GenBank/DDBJ whole genome shotgun (WGS) entry which is preliminary data.</text>
</comment>
<proteinExistence type="inferred from homology"/>
<dbReference type="PANTHER" id="PTHR16184">
    <property type="entry name" value="ELONGATOR COMPLEX PROTEIN 6"/>
    <property type="match status" value="1"/>
</dbReference>
<organism evidence="3 4">
    <name type="scientific">Anisodus acutangulus</name>
    <dbReference type="NCBI Taxonomy" id="402998"/>
    <lineage>
        <taxon>Eukaryota</taxon>
        <taxon>Viridiplantae</taxon>
        <taxon>Streptophyta</taxon>
        <taxon>Embryophyta</taxon>
        <taxon>Tracheophyta</taxon>
        <taxon>Spermatophyta</taxon>
        <taxon>Magnoliopsida</taxon>
        <taxon>eudicotyledons</taxon>
        <taxon>Gunneridae</taxon>
        <taxon>Pentapetalae</taxon>
        <taxon>asterids</taxon>
        <taxon>lamiids</taxon>
        <taxon>Solanales</taxon>
        <taxon>Solanaceae</taxon>
        <taxon>Solanoideae</taxon>
        <taxon>Hyoscyameae</taxon>
        <taxon>Anisodus</taxon>
    </lineage>
</organism>
<dbReference type="GO" id="GO:0002098">
    <property type="term" value="P:tRNA wobble uridine modification"/>
    <property type="evidence" value="ECO:0007669"/>
    <property type="project" value="InterPro"/>
</dbReference>
<sequence length="267" mass="29937">MPTGKKKRKKSLRGMDNSLLEEAVGIADNRGRVVVVVEDCVETSGAFVLHHFLKRSLHPDSSDVVVFIAFAHPFSHYDRILRKMGCNLTVQRKNQRFLFLDMLTLECPDRNEREAREDGLLALYGEIEKAVEIYSSLEGSRTITIMIDDVSLMEVAANGSSNHVLDFLHYCYSLKEKYGCSFVTLNHEDIYSSANTLPLILQPEYLADVIIKAEPLATGLASDVHGQLTVLNKGSACDLGGSSSKVRNFHFRVKENNVDYFYPGTRT</sequence>
<evidence type="ECO:0000256" key="2">
    <source>
        <dbReference type="ARBA" id="ARBA00008837"/>
    </source>
</evidence>
<dbReference type="InterPro" id="IPR018627">
    <property type="entry name" value="ELP6"/>
</dbReference>
<evidence type="ECO:0008006" key="5">
    <source>
        <dbReference type="Google" id="ProtNLM"/>
    </source>
</evidence>
<reference evidence="4" key="1">
    <citation type="journal article" date="2023" name="Proc. Natl. Acad. Sci. U.S.A.">
        <title>Genomic and structural basis for evolution of tropane alkaloid biosynthesis.</title>
        <authorList>
            <person name="Wanga Y.-J."/>
            <person name="Taina T."/>
            <person name="Yua J.-Y."/>
            <person name="Lia J."/>
            <person name="Xua B."/>
            <person name="Chenc J."/>
            <person name="D'Auriad J.C."/>
            <person name="Huanga J.-P."/>
            <person name="Huanga S.-X."/>
        </authorList>
    </citation>
    <scope>NUCLEOTIDE SEQUENCE [LARGE SCALE GENOMIC DNA]</scope>
    <source>
        <strain evidence="4">cv. KIB-2019</strain>
    </source>
</reference>
<dbReference type="InterPro" id="IPR027417">
    <property type="entry name" value="P-loop_NTPase"/>
</dbReference>
<dbReference type="GO" id="GO:0033588">
    <property type="term" value="C:elongator holoenzyme complex"/>
    <property type="evidence" value="ECO:0007669"/>
    <property type="project" value="InterPro"/>
</dbReference>
<name>A0A9Q1LXV8_9SOLA</name>
<dbReference type="Gene3D" id="3.40.50.300">
    <property type="entry name" value="P-loop containing nucleotide triphosphate hydrolases"/>
    <property type="match status" value="1"/>
</dbReference>
<accession>A0A9Q1LXV8</accession>
<evidence type="ECO:0000256" key="1">
    <source>
        <dbReference type="ARBA" id="ARBA00005043"/>
    </source>
</evidence>
<dbReference type="CDD" id="cd19495">
    <property type="entry name" value="Elp6"/>
    <property type="match status" value="1"/>
</dbReference>
<gene>
    <name evidence="3" type="ORF">K7X08_028673</name>
</gene>
<protein>
    <recommendedName>
        <fullName evidence="5">Elongator complex protein 6</fullName>
    </recommendedName>
</protein>
<comment type="similarity">
    <text evidence="2">Belongs to the ELP6 family.</text>
</comment>
<dbReference type="Pfam" id="PF09807">
    <property type="entry name" value="ELP6"/>
    <property type="match status" value="1"/>
</dbReference>
<dbReference type="Proteomes" id="UP001152561">
    <property type="component" value="Unassembled WGS sequence"/>
</dbReference>
<dbReference type="OrthoDB" id="9995306at2759"/>
<dbReference type="PANTHER" id="PTHR16184:SF6">
    <property type="entry name" value="ELONGATOR COMPLEX PROTEIN 6"/>
    <property type="match status" value="1"/>
</dbReference>
<evidence type="ECO:0000313" key="3">
    <source>
        <dbReference type="EMBL" id="KAJ8544162.1"/>
    </source>
</evidence>
<dbReference type="EMBL" id="JAJAGQ010000014">
    <property type="protein sequence ID" value="KAJ8544162.1"/>
    <property type="molecule type" value="Genomic_DNA"/>
</dbReference>
<dbReference type="AlphaFoldDB" id="A0A9Q1LXV8"/>